<dbReference type="KEGG" id="btrm:SAMEA390648702105"/>
<gene>
    <name evidence="9" type="primary">regB</name>
    <name evidence="9" type="ORF">SAMEA3906487_02105</name>
</gene>
<dbReference type="GO" id="GO:0000155">
    <property type="term" value="F:phosphorelay sensor kinase activity"/>
    <property type="evidence" value="ECO:0007669"/>
    <property type="project" value="InterPro"/>
</dbReference>
<accession>A0A157RMN6</accession>
<dbReference type="Pfam" id="PF02518">
    <property type="entry name" value="HATPase_c"/>
    <property type="match status" value="1"/>
</dbReference>
<keyword evidence="3 9" id="KW-0808">Transferase</keyword>
<dbReference type="AlphaFoldDB" id="A0A157RMN6"/>
<sequence length="405" mass="43257">MPGSSATSFLRTLCSLRWLAIGGQAIAVLVSGTLLELPLPWQPLWAGVGALVIFNLYATLRLRLHRSGEIPPGTAFAHLLVDMTVLAWMVGWSGGITNPFGTMFLVLIALAAFGLPRGWAFAAALASLAGYAAAAIFGLPLPDSPHSYGLLLWGLGANFLISAVLVLVFAMRQAADLQARERELALLRERFTRNEGIVALATHAAAMAHELNTPLATMTLLADEIRDETDDPALRADVQTLRELLALCRERIRNLAVPTEVDLVRVVGQWRLIRPTIDLRRTGSLPGALRVEPAIAHLLQALLNNAADAGEEHGDPRVELHLEFRDGALLGEVRDHGRGFNPSRTLLPATTLFNSQKPDGLGVGLALSHATVEQLGGEMTIVAAEGGGARISFHLPLDGAGGKQA</sequence>
<keyword evidence="7" id="KW-1133">Transmembrane helix</keyword>
<evidence type="ECO:0000256" key="1">
    <source>
        <dbReference type="ARBA" id="ARBA00000085"/>
    </source>
</evidence>
<dbReference type="SUPFAM" id="SSF47384">
    <property type="entry name" value="Homodimeric domain of signal transducing histidine kinase"/>
    <property type="match status" value="1"/>
</dbReference>
<organism evidence="9 10">
    <name type="scientific">Bordetella trematum</name>
    <dbReference type="NCBI Taxonomy" id="123899"/>
    <lineage>
        <taxon>Bacteria</taxon>
        <taxon>Pseudomonadati</taxon>
        <taxon>Pseudomonadota</taxon>
        <taxon>Betaproteobacteria</taxon>
        <taxon>Burkholderiales</taxon>
        <taxon>Alcaligenaceae</taxon>
        <taxon>Bordetella</taxon>
    </lineage>
</organism>
<feature type="transmembrane region" description="Helical" evidence="7">
    <location>
        <begin position="151"/>
        <end position="170"/>
    </location>
</feature>
<comment type="catalytic activity">
    <reaction evidence="1">
        <text>ATP + protein L-histidine = ADP + protein N-phospho-L-histidine.</text>
        <dbReference type="EC" id="2.7.13.3"/>
    </reaction>
</comment>
<evidence type="ECO:0000256" key="6">
    <source>
        <dbReference type="ARBA" id="ARBA00022840"/>
    </source>
</evidence>
<dbReference type="GeneID" id="56590620"/>
<feature type="transmembrane region" description="Helical" evidence="7">
    <location>
        <begin position="96"/>
        <end position="113"/>
    </location>
</feature>
<dbReference type="SUPFAM" id="SSF55874">
    <property type="entry name" value="ATPase domain of HSP90 chaperone/DNA topoisomerase II/histidine kinase"/>
    <property type="match status" value="1"/>
</dbReference>
<dbReference type="Proteomes" id="UP000076825">
    <property type="component" value="Chromosome 1"/>
</dbReference>
<dbReference type="InterPro" id="IPR036097">
    <property type="entry name" value="HisK_dim/P_sf"/>
</dbReference>
<dbReference type="STRING" id="123899.SAMEA3906487_02105"/>
<keyword evidence="4" id="KW-0547">Nucleotide-binding</keyword>
<evidence type="ECO:0000256" key="7">
    <source>
        <dbReference type="SAM" id="Phobius"/>
    </source>
</evidence>
<dbReference type="InterPro" id="IPR050980">
    <property type="entry name" value="2C_sensor_his_kinase"/>
</dbReference>
<dbReference type="GO" id="GO:0005524">
    <property type="term" value="F:ATP binding"/>
    <property type="evidence" value="ECO:0007669"/>
    <property type="project" value="UniProtKB-KW"/>
</dbReference>
<dbReference type="InterPro" id="IPR036890">
    <property type="entry name" value="HATPase_C_sf"/>
</dbReference>
<keyword evidence="7" id="KW-0472">Membrane</keyword>
<dbReference type="GO" id="GO:0005886">
    <property type="term" value="C:plasma membrane"/>
    <property type="evidence" value="ECO:0007669"/>
    <property type="project" value="TreeGrafter"/>
</dbReference>
<dbReference type="SMART" id="SM00387">
    <property type="entry name" value="HATPase_c"/>
    <property type="match status" value="1"/>
</dbReference>
<keyword evidence="5 9" id="KW-0418">Kinase</keyword>
<dbReference type="OrthoDB" id="9785252at2"/>
<dbReference type="InterPro" id="IPR004358">
    <property type="entry name" value="Sig_transdc_His_kin-like_C"/>
</dbReference>
<dbReference type="InterPro" id="IPR005467">
    <property type="entry name" value="His_kinase_dom"/>
</dbReference>
<feature type="transmembrane region" description="Helical" evidence="7">
    <location>
        <begin position="120"/>
        <end position="139"/>
    </location>
</feature>
<dbReference type="Gene3D" id="1.10.287.130">
    <property type="match status" value="1"/>
</dbReference>
<feature type="transmembrane region" description="Helical" evidence="7">
    <location>
        <begin position="41"/>
        <end position="58"/>
    </location>
</feature>
<feature type="transmembrane region" description="Helical" evidence="7">
    <location>
        <begin position="16"/>
        <end position="35"/>
    </location>
</feature>
<evidence type="ECO:0000256" key="2">
    <source>
        <dbReference type="ARBA" id="ARBA00012438"/>
    </source>
</evidence>
<keyword evidence="10" id="KW-1185">Reference proteome</keyword>
<evidence type="ECO:0000256" key="5">
    <source>
        <dbReference type="ARBA" id="ARBA00022777"/>
    </source>
</evidence>
<dbReference type="EC" id="2.7.13.3" evidence="2"/>
<dbReference type="PANTHER" id="PTHR44936:SF10">
    <property type="entry name" value="SENSOR PROTEIN RSTB"/>
    <property type="match status" value="1"/>
</dbReference>
<dbReference type="EMBL" id="LT546645">
    <property type="protein sequence ID" value="SAI70203.1"/>
    <property type="molecule type" value="Genomic_DNA"/>
</dbReference>
<dbReference type="FunFam" id="1.10.287.130:FF:000121">
    <property type="entry name" value="Histidine kinase sensor protein"/>
    <property type="match status" value="1"/>
</dbReference>
<dbReference type="PRINTS" id="PR00344">
    <property type="entry name" value="BCTRLSENSOR"/>
</dbReference>
<dbReference type="Gene3D" id="3.30.565.10">
    <property type="entry name" value="Histidine kinase-like ATPase, C-terminal domain"/>
    <property type="match status" value="1"/>
</dbReference>
<dbReference type="eggNOG" id="COG4191">
    <property type="taxonomic scope" value="Bacteria"/>
</dbReference>
<evidence type="ECO:0000313" key="9">
    <source>
        <dbReference type="EMBL" id="SAI70203.1"/>
    </source>
</evidence>
<name>A0A157RMN6_9BORD</name>
<dbReference type="PANTHER" id="PTHR44936">
    <property type="entry name" value="SENSOR PROTEIN CREC"/>
    <property type="match status" value="1"/>
</dbReference>
<dbReference type="PROSITE" id="PS50109">
    <property type="entry name" value="HIS_KIN"/>
    <property type="match status" value="1"/>
</dbReference>
<keyword evidence="7" id="KW-0812">Transmembrane</keyword>
<evidence type="ECO:0000256" key="4">
    <source>
        <dbReference type="ARBA" id="ARBA00022741"/>
    </source>
</evidence>
<protein>
    <recommendedName>
        <fullName evidence="2">histidine kinase</fullName>
        <ecNumber evidence="2">2.7.13.3</ecNumber>
    </recommendedName>
</protein>
<proteinExistence type="predicted"/>
<dbReference type="InterPro" id="IPR003594">
    <property type="entry name" value="HATPase_dom"/>
</dbReference>
<evidence type="ECO:0000256" key="3">
    <source>
        <dbReference type="ARBA" id="ARBA00022679"/>
    </source>
</evidence>
<reference evidence="9 10" key="1">
    <citation type="submission" date="2016-04" db="EMBL/GenBank/DDBJ databases">
        <authorList>
            <consortium name="Pathogen Informatics"/>
        </authorList>
    </citation>
    <scope>NUCLEOTIDE SEQUENCE [LARGE SCALE GENOMIC DNA]</scope>
    <source>
        <strain evidence="9 10">H044680328</strain>
    </source>
</reference>
<dbReference type="RefSeq" id="WP_033535408.1">
    <property type="nucleotide sequence ID" value="NZ_CP016340.1"/>
</dbReference>
<evidence type="ECO:0000313" key="10">
    <source>
        <dbReference type="Proteomes" id="UP000076825"/>
    </source>
</evidence>
<feature type="domain" description="Histidine kinase" evidence="8">
    <location>
        <begin position="206"/>
        <end position="399"/>
    </location>
</feature>
<keyword evidence="6" id="KW-0067">ATP-binding</keyword>
<dbReference type="PATRIC" id="fig|123899.6.peg.2101"/>
<evidence type="ECO:0000259" key="8">
    <source>
        <dbReference type="PROSITE" id="PS50109"/>
    </source>
</evidence>